<reference evidence="2" key="1">
    <citation type="submission" date="2016-10" db="EMBL/GenBank/DDBJ databases">
        <authorList>
            <person name="Varghese N."/>
            <person name="Submissions S."/>
        </authorList>
    </citation>
    <scope>NUCLEOTIDE SEQUENCE [LARGE SCALE GENOMIC DNA]</scope>
    <source>
        <strain evidence="2">DSM 46136</strain>
    </source>
</reference>
<keyword evidence="2" id="KW-1185">Reference proteome</keyword>
<organism evidence="1 2">
    <name type="scientific">Geodermatophilus amargosae</name>
    <dbReference type="NCBI Taxonomy" id="1296565"/>
    <lineage>
        <taxon>Bacteria</taxon>
        <taxon>Bacillati</taxon>
        <taxon>Actinomycetota</taxon>
        <taxon>Actinomycetes</taxon>
        <taxon>Geodermatophilales</taxon>
        <taxon>Geodermatophilaceae</taxon>
        <taxon>Geodermatophilus</taxon>
    </lineage>
</organism>
<sequence>MTLSGQVRCRSGLGCEDRCAGHRLQTTLHLPMSAVETVIAALSEKRYGPHGHPITVSARIRPHGTVLVAGIGTWVSPTLEVERRAPDRFRLRLTLEHRAAEQCEGDGDDPIEVVVVLPYAAALKLHVSLLRWRSRCSPIVMLLGSGKARITRAAGGTFWNGSL</sequence>
<evidence type="ECO:0000313" key="1">
    <source>
        <dbReference type="EMBL" id="SFT55446.1"/>
    </source>
</evidence>
<dbReference type="Proteomes" id="UP000199546">
    <property type="component" value="Unassembled WGS sequence"/>
</dbReference>
<gene>
    <name evidence="1" type="ORF">SAMN05660657_01482</name>
</gene>
<proteinExistence type="predicted"/>
<protein>
    <submittedName>
        <fullName evidence="1">Uncharacterized protein</fullName>
    </submittedName>
</protein>
<dbReference type="EMBL" id="FPBA01000004">
    <property type="protein sequence ID" value="SFT55446.1"/>
    <property type="molecule type" value="Genomic_DNA"/>
</dbReference>
<dbReference type="RefSeq" id="WP_093578792.1">
    <property type="nucleotide sequence ID" value="NZ_FPBA01000004.1"/>
</dbReference>
<evidence type="ECO:0000313" key="2">
    <source>
        <dbReference type="Proteomes" id="UP000199546"/>
    </source>
</evidence>
<name>A0A1I6YYB3_9ACTN</name>
<accession>A0A1I6YYB3</accession>
<dbReference type="AlphaFoldDB" id="A0A1I6YYB3"/>